<name>A0ABV9P8B0_9FLAO</name>
<keyword evidence="2" id="KW-1185">Reference proteome</keyword>
<dbReference type="Proteomes" id="UP001595935">
    <property type="component" value="Unassembled WGS sequence"/>
</dbReference>
<dbReference type="EMBL" id="JBHSGV010000002">
    <property type="protein sequence ID" value="MFC4746523.1"/>
    <property type="molecule type" value="Genomic_DNA"/>
</dbReference>
<accession>A0ABV9P8B0</accession>
<sequence>MSKKAQFVVIIQDTAAWMENQAKRFYTTLFSSETIGEKYVAKTLSIQALFKVQNDFNIEVLMVHENETPSSFLQLNSSRILNEKIEAKKPICIEHIVYSDVEEIQVLFDRAEVIAKQRKHDFVWVKLFASDFTLKQTLLSMNYSLFDFQEDSNEILPENQLFLKKEII</sequence>
<comment type="caution">
    <text evidence="1">The sequence shown here is derived from an EMBL/GenBank/DDBJ whole genome shotgun (WGS) entry which is preliminary data.</text>
</comment>
<protein>
    <submittedName>
        <fullName evidence="1">Uncharacterized protein</fullName>
    </submittedName>
</protein>
<reference evidence="2" key="1">
    <citation type="journal article" date="2019" name="Int. J. Syst. Evol. Microbiol.">
        <title>The Global Catalogue of Microorganisms (GCM) 10K type strain sequencing project: providing services to taxonomists for standard genome sequencing and annotation.</title>
        <authorList>
            <consortium name="The Broad Institute Genomics Platform"/>
            <consortium name="The Broad Institute Genome Sequencing Center for Infectious Disease"/>
            <person name="Wu L."/>
            <person name="Ma J."/>
        </authorList>
    </citation>
    <scope>NUCLEOTIDE SEQUENCE [LARGE SCALE GENOMIC DNA]</scope>
    <source>
        <strain evidence="2">WYCCWR 13023</strain>
    </source>
</reference>
<proteinExistence type="predicted"/>
<evidence type="ECO:0000313" key="1">
    <source>
        <dbReference type="EMBL" id="MFC4746523.1"/>
    </source>
</evidence>
<evidence type="ECO:0000313" key="2">
    <source>
        <dbReference type="Proteomes" id="UP001595935"/>
    </source>
</evidence>
<organism evidence="1 2">
    <name type="scientific">Flavobacterium branchiicola</name>
    <dbReference type="NCBI Taxonomy" id="1114875"/>
    <lineage>
        <taxon>Bacteria</taxon>
        <taxon>Pseudomonadati</taxon>
        <taxon>Bacteroidota</taxon>
        <taxon>Flavobacteriia</taxon>
        <taxon>Flavobacteriales</taxon>
        <taxon>Flavobacteriaceae</taxon>
        <taxon>Flavobacterium</taxon>
    </lineage>
</organism>
<dbReference type="RefSeq" id="WP_213256649.1">
    <property type="nucleotide sequence ID" value="NZ_JAGYWA010000002.1"/>
</dbReference>
<gene>
    <name evidence="1" type="ORF">ACFO5S_03670</name>
</gene>